<organism evidence="2 3">
    <name type="scientific">Drosophila gunungcola</name>
    <name type="common">fruit fly</name>
    <dbReference type="NCBI Taxonomy" id="103775"/>
    <lineage>
        <taxon>Eukaryota</taxon>
        <taxon>Metazoa</taxon>
        <taxon>Ecdysozoa</taxon>
        <taxon>Arthropoda</taxon>
        <taxon>Hexapoda</taxon>
        <taxon>Insecta</taxon>
        <taxon>Pterygota</taxon>
        <taxon>Neoptera</taxon>
        <taxon>Endopterygota</taxon>
        <taxon>Diptera</taxon>
        <taxon>Brachycera</taxon>
        <taxon>Muscomorpha</taxon>
        <taxon>Ephydroidea</taxon>
        <taxon>Drosophilidae</taxon>
        <taxon>Drosophila</taxon>
        <taxon>Sophophora</taxon>
    </lineage>
</organism>
<dbReference type="AlphaFoldDB" id="A0A9P9YZW3"/>
<dbReference type="PANTHER" id="PTHR14234:SF19">
    <property type="entry name" value="RIM-BINDING PROTEIN, ISOFORM F"/>
    <property type="match status" value="1"/>
</dbReference>
<sequence>MDEDGFYMGELDGVRGLVPSNFLADAPDQYNNQMGPGGVAGRGGLSQRGRGQGPGARGPPPPPRDNMMPGMGGRGQPGKSK</sequence>
<dbReference type="EMBL" id="JAMKOV010000001">
    <property type="protein sequence ID" value="KAI8046171.1"/>
    <property type="molecule type" value="Genomic_DNA"/>
</dbReference>
<reference evidence="2" key="1">
    <citation type="journal article" date="2023" name="Genome Biol. Evol.">
        <title>Long-read-based Genome Assembly of Drosophila gunungcola Reveals Fewer Chemosensory Genes in Flower-breeding Species.</title>
        <authorList>
            <person name="Negi A."/>
            <person name="Liao B.Y."/>
            <person name="Yeh S.D."/>
        </authorList>
    </citation>
    <scope>NUCLEOTIDE SEQUENCE</scope>
    <source>
        <strain evidence="2">Sukarami</strain>
    </source>
</reference>
<evidence type="ECO:0000256" key="1">
    <source>
        <dbReference type="SAM" id="MobiDB-lite"/>
    </source>
</evidence>
<evidence type="ECO:0008006" key="4">
    <source>
        <dbReference type="Google" id="ProtNLM"/>
    </source>
</evidence>
<keyword evidence="3" id="KW-1185">Reference proteome</keyword>
<gene>
    <name evidence="2" type="ORF">M5D96_002371</name>
</gene>
<dbReference type="SUPFAM" id="SSF50044">
    <property type="entry name" value="SH3-domain"/>
    <property type="match status" value="1"/>
</dbReference>
<evidence type="ECO:0000313" key="2">
    <source>
        <dbReference type="EMBL" id="KAI8046171.1"/>
    </source>
</evidence>
<dbReference type="InterPro" id="IPR036028">
    <property type="entry name" value="SH3-like_dom_sf"/>
</dbReference>
<dbReference type="PANTHER" id="PTHR14234">
    <property type="entry name" value="RIM BINDING PROTEIN-RELATED"/>
    <property type="match status" value="1"/>
</dbReference>
<feature type="compositionally biased region" description="Gly residues" evidence="1">
    <location>
        <begin position="70"/>
        <end position="81"/>
    </location>
</feature>
<feature type="region of interest" description="Disordered" evidence="1">
    <location>
        <begin position="25"/>
        <end position="81"/>
    </location>
</feature>
<dbReference type="GO" id="GO:0045202">
    <property type="term" value="C:synapse"/>
    <property type="evidence" value="ECO:0007669"/>
    <property type="project" value="GOC"/>
</dbReference>
<comment type="caution">
    <text evidence="2">The sequence shown here is derived from an EMBL/GenBank/DDBJ whole genome shotgun (WGS) entry which is preliminary data.</text>
</comment>
<proteinExistence type="predicted"/>
<dbReference type="InterPro" id="IPR040325">
    <property type="entry name" value="RIMBP1/2/3"/>
</dbReference>
<dbReference type="Proteomes" id="UP001059596">
    <property type="component" value="Chromosome 3R"/>
</dbReference>
<dbReference type="GO" id="GO:0007274">
    <property type="term" value="P:neuromuscular synaptic transmission"/>
    <property type="evidence" value="ECO:0007669"/>
    <property type="project" value="TreeGrafter"/>
</dbReference>
<accession>A0A9P9YZW3</accession>
<name>A0A9P9YZW3_9MUSC</name>
<evidence type="ECO:0000313" key="3">
    <source>
        <dbReference type="Proteomes" id="UP001059596"/>
    </source>
</evidence>
<feature type="compositionally biased region" description="Gly residues" evidence="1">
    <location>
        <begin position="35"/>
        <end position="56"/>
    </location>
</feature>
<dbReference type="Gene3D" id="2.30.30.40">
    <property type="entry name" value="SH3 Domains"/>
    <property type="match status" value="1"/>
</dbReference>
<protein>
    <recommendedName>
        <fullName evidence="4">SH3 domain-containing protein</fullName>
    </recommendedName>
</protein>